<name>A0AAE0LBC4_9CHLO</name>
<evidence type="ECO:0000313" key="3">
    <source>
        <dbReference type="Proteomes" id="UP001190700"/>
    </source>
</evidence>
<accession>A0AAE0LBC4</accession>
<sequence length="96" mass="11195">PTGKWAGMQDFTFHWLIANKARGKSGPLFHFDIHEDLRLLNDASKEKDESHAGKVVERHWYDKNKHIFPASRWEIFDPNTDYGSYSIHGDKPKEAE</sequence>
<dbReference type="PANTHER" id="PTHR12722">
    <property type="entry name" value="XAP-5 PROTEIN-RELATED"/>
    <property type="match status" value="1"/>
</dbReference>
<protein>
    <recommendedName>
        <fullName evidence="1">FAM50A/XAP5 C-terminal domain-containing protein</fullName>
    </recommendedName>
</protein>
<gene>
    <name evidence="2" type="ORF">CYMTET_13165</name>
</gene>
<dbReference type="GO" id="GO:0006325">
    <property type="term" value="P:chromatin organization"/>
    <property type="evidence" value="ECO:0007669"/>
    <property type="project" value="TreeGrafter"/>
</dbReference>
<evidence type="ECO:0000259" key="1">
    <source>
        <dbReference type="Pfam" id="PF04921"/>
    </source>
</evidence>
<feature type="non-terminal residue" evidence="2">
    <location>
        <position position="1"/>
    </location>
</feature>
<dbReference type="Pfam" id="PF04921">
    <property type="entry name" value="XAP5"/>
    <property type="match status" value="1"/>
</dbReference>
<evidence type="ECO:0000313" key="2">
    <source>
        <dbReference type="EMBL" id="KAK3278928.1"/>
    </source>
</evidence>
<organism evidence="2 3">
    <name type="scientific">Cymbomonas tetramitiformis</name>
    <dbReference type="NCBI Taxonomy" id="36881"/>
    <lineage>
        <taxon>Eukaryota</taxon>
        <taxon>Viridiplantae</taxon>
        <taxon>Chlorophyta</taxon>
        <taxon>Pyramimonadophyceae</taxon>
        <taxon>Pyramimonadales</taxon>
        <taxon>Pyramimonadaceae</taxon>
        <taxon>Cymbomonas</taxon>
    </lineage>
</organism>
<keyword evidence="3" id="KW-1185">Reference proteome</keyword>
<reference evidence="2 3" key="1">
    <citation type="journal article" date="2015" name="Genome Biol. Evol.">
        <title>Comparative Genomics of a Bacterivorous Green Alga Reveals Evolutionary Causalities and Consequences of Phago-Mixotrophic Mode of Nutrition.</title>
        <authorList>
            <person name="Burns J.A."/>
            <person name="Paasch A."/>
            <person name="Narechania A."/>
            <person name="Kim E."/>
        </authorList>
    </citation>
    <scope>NUCLEOTIDE SEQUENCE [LARGE SCALE GENOMIC DNA]</scope>
    <source>
        <strain evidence="2 3">PLY_AMNH</strain>
    </source>
</reference>
<dbReference type="AlphaFoldDB" id="A0AAE0LBC4"/>
<dbReference type="InterPro" id="IPR007005">
    <property type="entry name" value="XAP5"/>
</dbReference>
<dbReference type="GO" id="GO:0005634">
    <property type="term" value="C:nucleus"/>
    <property type="evidence" value="ECO:0007669"/>
    <property type="project" value="InterPro"/>
</dbReference>
<dbReference type="Proteomes" id="UP001190700">
    <property type="component" value="Unassembled WGS sequence"/>
</dbReference>
<feature type="domain" description="FAM50A/XAP5 C-terminal" evidence="1">
    <location>
        <begin position="10"/>
        <end position="85"/>
    </location>
</feature>
<dbReference type="InterPro" id="IPR048337">
    <property type="entry name" value="FAM50A/XAP5_C"/>
</dbReference>
<dbReference type="EMBL" id="LGRX02005216">
    <property type="protein sequence ID" value="KAK3278928.1"/>
    <property type="molecule type" value="Genomic_DNA"/>
</dbReference>
<dbReference type="PANTHER" id="PTHR12722:SF0">
    <property type="entry name" value="PROTEIN FAM50A"/>
    <property type="match status" value="1"/>
</dbReference>
<comment type="caution">
    <text evidence="2">The sequence shown here is derived from an EMBL/GenBank/DDBJ whole genome shotgun (WGS) entry which is preliminary data.</text>
</comment>
<proteinExistence type="predicted"/>